<dbReference type="EMBL" id="CP012333">
    <property type="protein sequence ID" value="AKV00781.1"/>
    <property type="molecule type" value="Genomic_DNA"/>
</dbReference>
<protein>
    <submittedName>
        <fullName evidence="2">Uncharacterized protein</fullName>
    </submittedName>
</protein>
<feature type="region of interest" description="Disordered" evidence="1">
    <location>
        <begin position="35"/>
        <end position="55"/>
    </location>
</feature>
<accession>A0A0K1Q4N8</accession>
<organism evidence="2 3">
    <name type="scientific">Labilithrix luteola</name>
    <dbReference type="NCBI Taxonomy" id="1391654"/>
    <lineage>
        <taxon>Bacteria</taxon>
        <taxon>Pseudomonadati</taxon>
        <taxon>Myxococcota</taxon>
        <taxon>Polyangia</taxon>
        <taxon>Polyangiales</taxon>
        <taxon>Labilitrichaceae</taxon>
        <taxon>Labilithrix</taxon>
    </lineage>
</organism>
<dbReference type="KEGG" id="llu:AKJ09_07444"/>
<name>A0A0K1Q4N8_9BACT</name>
<dbReference type="PROSITE" id="PS51257">
    <property type="entry name" value="PROKAR_LIPOPROTEIN"/>
    <property type="match status" value="1"/>
</dbReference>
<proteinExistence type="predicted"/>
<dbReference type="AlphaFoldDB" id="A0A0K1Q4N8"/>
<keyword evidence="3" id="KW-1185">Reference proteome</keyword>
<gene>
    <name evidence="2" type="ORF">AKJ09_07444</name>
</gene>
<sequence>MQGMQLRSLVSLGTTVFVALVVACNSGLVDHEGSCPSGSTCEGSDDGGANVDSGTEGEHCTIGSLPGDRACVPGFGKAGTPITIAAEGEGCLGCFTAFEACKVDVAGTNITITMATKTCPPAGDRACPAICAIPKTTCTLPALAAGEYRVQFSNESKGVRWRTLVVAADGDTSCDLTQPGLPPAELDTTKYSKTCTTDEDCVAVASGSTCGACGVCPSTAIAKTDETAYDAEVRRLTSQCSFPDEVPACAPCPPAEARCQAGACVLSK</sequence>
<dbReference type="Proteomes" id="UP000064967">
    <property type="component" value="Chromosome"/>
</dbReference>
<reference evidence="2 3" key="1">
    <citation type="submission" date="2015-08" db="EMBL/GenBank/DDBJ databases">
        <authorList>
            <person name="Babu N.S."/>
            <person name="Beckwith C.J."/>
            <person name="Beseler K.G."/>
            <person name="Brison A."/>
            <person name="Carone J.V."/>
            <person name="Caskin T.P."/>
            <person name="Diamond M."/>
            <person name="Durham M.E."/>
            <person name="Foxe J.M."/>
            <person name="Go M."/>
            <person name="Henderson B.A."/>
            <person name="Jones I.B."/>
            <person name="McGettigan J.A."/>
            <person name="Micheletti S.J."/>
            <person name="Nasrallah M.E."/>
            <person name="Ortiz D."/>
            <person name="Piller C.R."/>
            <person name="Privatt S.R."/>
            <person name="Schneider S.L."/>
            <person name="Sharp S."/>
            <person name="Smith T.C."/>
            <person name="Stanton J.D."/>
            <person name="Ullery H.E."/>
            <person name="Wilson R.J."/>
            <person name="Serrano M.G."/>
            <person name="Buck G."/>
            <person name="Lee V."/>
            <person name="Wang Y."/>
            <person name="Carvalho R."/>
            <person name="Voegtly L."/>
            <person name="Shi R."/>
            <person name="Duckworth R."/>
            <person name="Johnson A."/>
            <person name="Loviza R."/>
            <person name="Walstead R."/>
            <person name="Shah Z."/>
            <person name="Kiflezghi M."/>
            <person name="Wade K."/>
            <person name="Ball S.L."/>
            <person name="Bradley K.W."/>
            <person name="Asai D.J."/>
            <person name="Bowman C.A."/>
            <person name="Russell D.A."/>
            <person name="Pope W.H."/>
            <person name="Jacobs-Sera D."/>
            <person name="Hendrix R.W."/>
            <person name="Hatfull G.F."/>
        </authorList>
    </citation>
    <scope>NUCLEOTIDE SEQUENCE [LARGE SCALE GENOMIC DNA]</scope>
    <source>
        <strain evidence="2 3">DSM 27648</strain>
    </source>
</reference>
<evidence type="ECO:0000313" key="3">
    <source>
        <dbReference type="Proteomes" id="UP000064967"/>
    </source>
</evidence>
<evidence type="ECO:0000313" key="2">
    <source>
        <dbReference type="EMBL" id="AKV00781.1"/>
    </source>
</evidence>
<evidence type="ECO:0000256" key="1">
    <source>
        <dbReference type="SAM" id="MobiDB-lite"/>
    </source>
</evidence>